<evidence type="ECO:0000259" key="3">
    <source>
        <dbReference type="Pfam" id="PF01648"/>
    </source>
</evidence>
<name>A0A2U3MX04_9GAMM</name>
<protein>
    <submittedName>
        <fullName evidence="4">4'-phosphopantetheinyl transferase sfp</fullName>
        <ecNumber evidence="4">2.7.8.-</ecNumber>
    </submittedName>
</protein>
<dbReference type="GO" id="GO:0019878">
    <property type="term" value="P:lysine biosynthetic process via aminoadipic acid"/>
    <property type="evidence" value="ECO:0007669"/>
    <property type="project" value="TreeGrafter"/>
</dbReference>
<dbReference type="GO" id="GO:0000287">
    <property type="term" value="F:magnesium ion binding"/>
    <property type="evidence" value="ECO:0007669"/>
    <property type="project" value="InterPro"/>
</dbReference>
<dbReference type="Gene3D" id="3.90.470.20">
    <property type="entry name" value="4'-phosphopantetheinyl transferase domain"/>
    <property type="match status" value="2"/>
</dbReference>
<organism evidence="4 5">
    <name type="scientific">Acinetobacter stercoris</name>
    <dbReference type="NCBI Taxonomy" id="2126983"/>
    <lineage>
        <taxon>Bacteria</taxon>
        <taxon>Pseudomonadati</taxon>
        <taxon>Pseudomonadota</taxon>
        <taxon>Gammaproteobacteria</taxon>
        <taxon>Moraxellales</taxon>
        <taxon>Moraxellaceae</taxon>
        <taxon>Acinetobacter</taxon>
    </lineage>
</organism>
<sequence>MTQRSIQIHVQTLAQILDKGKEDFSNLKLFNQYKKNRIYQHRNLLLADVLAHPVDSKDIARSEFGKPYLQDYPQLNFNHTHSQKNYALAMSLQVRDLGIDIEDMDRSVRFDALAKHAFHMDEYETWESLGFDLAYWFKVWTTKEAVLKASGLGIRLSLNELNTQVHALNDGGICIHPDIGHYAYHNFNLGHAMLTVAWRSELSCKGFAFPQIQIIQDELKLISLTEDNTNFYLTR</sequence>
<dbReference type="EMBL" id="OOGT01000035">
    <property type="protein sequence ID" value="SPL69956.1"/>
    <property type="molecule type" value="Genomic_DNA"/>
</dbReference>
<dbReference type="RefSeq" id="WP_121973470.1">
    <property type="nucleotide sequence ID" value="NZ_OOGT01000035.1"/>
</dbReference>
<keyword evidence="5" id="KW-1185">Reference proteome</keyword>
<dbReference type="InterPro" id="IPR008278">
    <property type="entry name" value="4-PPantetheinyl_Trfase_dom"/>
</dbReference>
<dbReference type="InParanoid" id="A0A2U3MX04"/>
<dbReference type="InterPro" id="IPR050559">
    <property type="entry name" value="P-Pant_transferase_sf"/>
</dbReference>
<accession>A0A2U3MX04</accession>
<dbReference type="PANTHER" id="PTHR12215:SF10">
    <property type="entry name" value="L-AMINOADIPATE-SEMIALDEHYDE DEHYDROGENASE-PHOSPHOPANTETHEINYL TRANSFERASE"/>
    <property type="match status" value="1"/>
</dbReference>
<keyword evidence="2 4" id="KW-0808">Transferase</keyword>
<evidence type="ECO:0000313" key="5">
    <source>
        <dbReference type="Proteomes" id="UP000245974"/>
    </source>
</evidence>
<dbReference type="OrthoDB" id="9808281at2"/>
<comment type="similarity">
    <text evidence="1">Belongs to the P-Pant transferase superfamily. Gsp/Sfp/HetI/AcpT family.</text>
</comment>
<gene>
    <name evidence="4" type="primary">sfp</name>
    <name evidence="4" type="ORF">KPC_1134</name>
</gene>
<dbReference type="Pfam" id="PF01648">
    <property type="entry name" value="ACPS"/>
    <property type="match status" value="1"/>
</dbReference>
<proteinExistence type="inferred from homology"/>
<dbReference type="EC" id="2.7.8.-" evidence="4"/>
<dbReference type="AlphaFoldDB" id="A0A2U3MX04"/>
<dbReference type="Proteomes" id="UP000245974">
    <property type="component" value="Unassembled WGS sequence"/>
</dbReference>
<dbReference type="InterPro" id="IPR037143">
    <property type="entry name" value="4-PPantetheinyl_Trfase_dom_sf"/>
</dbReference>
<evidence type="ECO:0000256" key="1">
    <source>
        <dbReference type="ARBA" id="ARBA00010990"/>
    </source>
</evidence>
<dbReference type="GO" id="GO:0005829">
    <property type="term" value="C:cytosol"/>
    <property type="evidence" value="ECO:0007669"/>
    <property type="project" value="TreeGrafter"/>
</dbReference>
<feature type="domain" description="4'-phosphopantetheinyl transferase" evidence="3">
    <location>
        <begin position="97"/>
        <end position="184"/>
    </location>
</feature>
<reference evidence="5" key="1">
    <citation type="submission" date="2018-03" db="EMBL/GenBank/DDBJ databases">
        <authorList>
            <person name="Blom J."/>
        </authorList>
    </citation>
    <scope>NUCLEOTIDE SEQUENCE [LARGE SCALE GENOMIC DNA]</scope>
    <source>
        <strain evidence="5">KPC-SM-21</strain>
    </source>
</reference>
<dbReference type="GO" id="GO:0008897">
    <property type="term" value="F:holo-[acyl-carrier-protein] synthase activity"/>
    <property type="evidence" value="ECO:0007669"/>
    <property type="project" value="InterPro"/>
</dbReference>
<evidence type="ECO:0000313" key="4">
    <source>
        <dbReference type="EMBL" id="SPL69956.1"/>
    </source>
</evidence>
<dbReference type="PANTHER" id="PTHR12215">
    <property type="entry name" value="PHOSPHOPANTETHEINE TRANSFERASE"/>
    <property type="match status" value="1"/>
</dbReference>
<dbReference type="SUPFAM" id="SSF56214">
    <property type="entry name" value="4'-phosphopantetheinyl transferase"/>
    <property type="match status" value="2"/>
</dbReference>
<evidence type="ECO:0000256" key="2">
    <source>
        <dbReference type="ARBA" id="ARBA00022679"/>
    </source>
</evidence>